<dbReference type="InterPro" id="IPR050479">
    <property type="entry name" value="CYP11_CYP27_families"/>
</dbReference>
<keyword evidence="7" id="KW-0503">Monooxygenase</keyword>
<dbReference type="GO" id="GO:0004497">
    <property type="term" value="F:monooxygenase activity"/>
    <property type="evidence" value="ECO:0007669"/>
    <property type="project" value="UniProtKB-KW"/>
</dbReference>
<evidence type="ECO:0000256" key="3">
    <source>
        <dbReference type="ARBA" id="ARBA00022617"/>
    </source>
</evidence>
<keyword evidence="10" id="KW-1185">Reference proteome</keyword>
<dbReference type="Proteomes" id="UP001208570">
    <property type="component" value="Unassembled WGS sequence"/>
</dbReference>
<dbReference type="Pfam" id="PF00067">
    <property type="entry name" value="p450"/>
    <property type="match status" value="1"/>
</dbReference>
<reference evidence="9" key="1">
    <citation type="journal article" date="2023" name="Mol. Biol. Evol.">
        <title>Third-Generation Sequencing Reveals the Adaptive Role of the Epigenome in Three Deep-Sea Polychaetes.</title>
        <authorList>
            <person name="Perez M."/>
            <person name="Aroh O."/>
            <person name="Sun Y."/>
            <person name="Lan Y."/>
            <person name="Juniper S.K."/>
            <person name="Young C.R."/>
            <person name="Angers B."/>
            <person name="Qian P.Y."/>
        </authorList>
    </citation>
    <scope>NUCLEOTIDE SEQUENCE</scope>
    <source>
        <strain evidence="9">P08H-3</strain>
    </source>
</reference>
<organism evidence="9 10">
    <name type="scientific">Paralvinella palmiformis</name>
    <dbReference type="NCBI Taxonomy" id="53620"/>
    <lineage>
        <taxon>Eukaryota</taxon>
        <taxon>Metazoa</taxon>
        <taxon>Spiralia</taxon>
        <taxon>Lophotrochozoa</taxon>
        <taxon>Annelida</taxon>
        <taxon>Polychaeta</taxon>
        <taxon>Sedentaria</taxon>
        <taxon>Canalipalpata</taxon>
        <taxon>Terebellida</taxon>
        <taxon>Terebelliformia</taxon>
        <taxon>Alvinellidae</taxon>
        <taxon>Paralvinella</taxon>
    </lineage>
</organism>
<dbReference type="PANTHER" id="PTHR24279">
    <property type="entry name" value="CYTOCHROME P450"/>
    <property type="match status" value="1"/>
</dbReference>
<dbReference type="GO" id="GO:0071375">
    <property type="term" value="P:cellular response to peptide hormone stimulus"/>
    <property type="evidence" value="ECO:0007669"/>
    <property type="project" value="TreeGrafter"/>
</dbReference>
<dbReference type="GO" id="GO:0020037">
    <property type="term" value="F:heme binding"/>
    <property type="evidence" value="ECO:0007669"/>
    <property type="project" value="InterPro"/>
</dbReference>
<dbReference type="GO" id="GO:0034650">
    <property type="term" value="P:cortisol metabolic process"/>
    <property type="evidence" value="ECO:0007669"/>
    <property type="project" value="TreeGrafter"/>
</dbReference>
<gene>
    <name evidence="9" type="ORF">LSH36_69g04025</name>
</gene>
<keyword evidence="6" id="KW-0408">Iron</keyword>
<keyword evidence="5" id="KW-0560">Oxidoreductase</keyword>
<comment type="caution">
    <text evidence="9">The sequence shown here is derived from an EMBL/GenBank/DDBJ whole genome shotgun (WGS) entry which is preliminary data.</text>
</comment>
<evidence type="ECO:0000256" key="7">
    <source>
        <dbReference type="ARBA" id="ARBA00023033"/>
    </source>
</evidence>
<dbReference type="InterPro" id="IPR036396">
    <property type="entry name" value="Cyt_P450_sf"/>
</dbReference>
<dbReference type="GO" id="GO:0005506">
    <property type="term" value="F:iron ion binding"/>
    <property type="evidence" value="ECO:0007669"/>
    <property type="project" value="InterPro"/>
</dbReference>
<sequence>DGSRHSAVSDLSHFSDDGSSRGTQYDLGDFSGPWNTPEDRGHAPSDLDPDTKRGAAIRTSSNRHCRIRSRAAYHKQFGRIFREKWGTSWQVHVADPDLIERIYRHQGQYPNRPSIQAWSLYRKLNKLPAGLVTSQGEEWYRVRSLLDKKLLAPTECTKFFEPLNLVTGDLISALGRVRDSQGDTALARALPYECYKWGVEYPEIKTDALEYIDAFNQMLASSMKLIVGEKLHQKLNTKLWQQHAKAWDKILSTGQLYRYDNWLRLRLLSPCSMIGLRGVDIKTMQQPRYHIDDNLDTTTLQQPRYQTTT</sequence>
<evidence type="ECO:0000256" key="1">
    <source>
        <dbReference type="ARBA" id="ARBA00001971"/>
    </source>
</evidence>
<dbReference type="GO" id="GO:0016705">
    <property type="term" value="F:oxidoreductase activity, acting on paired donors, with incorporation or reduction of molecular oxygen"/>
    <property type="evidence" value="ECO:0007669"/>
    <property type="project" value="InterPro"/>
</dbReference>
<dbReference type="SUPFAM" id="SSF48264">
    <property type="entry name" value="Cytochrome P450"/>
    <property type="match status" value="1"/>
</dbReference>
<keyword evidence="3" id="KW-0349">Heme</keyword>
<keyword evidence="4" id="KW-0479">Metal-binding</keyword>
<dbReference type="GO" id="GO:0006704">
    <property type="term" value="P:glucocorticoid biosynthetic process"/>
    <property type="evidence" value="ECO:0007669"/>
    <property type="project" value="TreeGrafter"/>
</dbReference>
<evidence type="ECO:0000256" key="4">
    <source>
        <dbReference type="ARBA" id="ARBA00022723"/>
    </source>
</evidence>
<dbReference type="GO" id="GO:0008203">
    <property type="term" value="P:cholesterol metabolic process"/>
    <property type="evidence" value="ECO:0007669"/>
    <property type="project" value="TreeGrafter"/>
</dbReference>
<evidence type="ECO:0000256" key="5">
    <source>
        <dbReference type="ARBA" id="ARBA00023002"/>
    </source>
</evidence>
<feature type="compositionally biased region" description="Basic and acidic residues" evidence="8">
    <location>
        <begin position="37"/>
        <end position="53"/>
    </location>
</feature>
<accession>A0AAD9NDB7</accession>
<comment type="similarity">
    <text evidence="2">Belongs to the cytochrome P450 family.</text>
</comment>
<dbReference type="EMBL" id="JAODUP010000069">
    <property type="protein sequence ID" value="KAK2164066.1"/>
    <property type="molecule type" value="Genomic_DNA"/>
</dbReference>
<evidence type="ECO:0000256" key="2">
    <source>
        <dbReference type="ARBA" id="ARBA00010617"/>
    </source>
</evidence>
<dbReference type="AlphaFoldDB" id="A0AAD9NDB7"/>
<dbReference type="PANTHER" id="PTHR24279:SF125">
    <property type="entry name" value="CYTOCHROME P450 FAMILY 24 SUBFAMILY A MEMBER 1"/>
    <property type="match status" value="1"/>
</dbReference>
<evidence type="ECO:0000256" key="6">
    <source>
        <dbReference type="ARBA" id="ARBA00023004"/>
    </source>
</evidence>
<dbReference type="Gene3D" id="1.10.630.10">
    <property type="entry name" value="Cytochrome P450"/>
    <property type="match status" value="1"/>
</dbReference>
<comment type="cofactor">
    <cofactor evidence="1">
        <name>heme</name>
        <dbReference type="ChEBI" id="CHEBI:30413"/>
    </cofactor>
</comment>
<feature type="non-terminal residue" evidence="9">
    <location>
        <position position="1"/>
    </location>
</feature>
<name>A0AAD9NDB7_9ANNE</name>
<dbReference type="GO" id="GO:0006700">
    <property type="term" value="P:C21-steroid hormone biosynthetic process"/>
    <property type="evidence" value="ECO:0007669"/>
    <property type="project" value="TreeGrafter"/>
</dbReference>
<evidence type="ECO:0000313" key="10">
    <source>
        <dbReference type="Proteomes" id="UP001208570"/>
    </source>
</evidence>
<proteinExistence type="inferred from homology"/>
<feature type="region of interest" description="Disordered" evidence="8">
    <location>
        <begin position="1"/>
        <end position="56"/>
    </location>
</feature>
<evidence type="ECO:0000313" key="9">
    <source>
        <dbReference type="EMBL" id="KAK2164066.1"/>
    </source>
</evidence>
<dbReference type="GO" id="GO:0005743">
    <property type="term" value="C:mitochondrial inner membrane"/>
    <property type="evidence" value="ECO:0007669"/>
    <property type="project" value="TreeGrafter"/>
</dbReference>
<protein>
    <recommendedName>
        <fullName evidence="11">Cytochrome P450</fullName>
    </recommendedName>
</protein>
<evidence type="ECO:0000256" key="8">
    <source>
        <dbReference type="SAM" id="MobiDB-lite"/>
    </source>
</evidence>
<evidence type="ECO:0008006" key="11">
    <source>
        <dbReference type="Google" id="ProtNLM"/>
    </source>
</evidence>
<dbReference type="InterPro" id="IPR001128">
    <property type="entry name" value="Cyt_P450"/>
</dbReference>